<dbReference type="InterPro" id="IPR036380">
    <property type="entry name" value="Isochorismatase-like_sf"/>
</dbReference>
<reference evidence="3" key="1">
    <citation type="submission" date="2020-09" db="EMBL/GenBank/DDBJ databases">
        <title>Novel species in genus Aeromicrobium.</title>
        <authorList>
            <person name="Zhang G."/>
        </authorList>
    </citation>
    <scope>NUCLEOTIDE SEQUENCE</scope>
    <source>
        <strain evidence="3">Zg-636</strain>
    </source>
</reference>
<evidence type="ECO:0000313" key="3">
    <source>
        <dbReference type="EMBL" id="MBC9226575.1"/>
    </source>
</evidence>
<dbReference type="GO" id="GO:0016787">
    <property type="term" value="F:hydrolase activity"/>
    <property type="evidence" value="ECO:0007669"/>
    <property type="project" value="UniProtKB-KW"/>
</dbReference>
<dbReference type="PANTHER" id="PTHR43540">
    <property type="entry name" value="PEROXYUREIDOACRYLATE/UREIDOACRYLATE AMIDOHYDROLASE-RELATED"/>
    <property type="match status" value="1"/>
</dbReference>
<accession>A0A8I0EUP9</accession>
<sequence length="185" mass="20995">MRALIVIDLQEDFLNPPPLREQRSAIVRATQEWTDWARRHDVPVVEVRTVLPQDKLTWARNMREDDQPVVLEGTHGAELLAELDLRPDVTVIKRRDDAFHRTDLLERLHELEVDELVIAGVVTEACIAMTAASAYAHDFTVWIAEGAVTSGDDQAHEAALLWLKEQYRQEVVSPEELESRPGDSA</sequence>
<dbReference type="PANTHER" id="PTHR43540:SF6">
    <property type="entry name" value="ISOCHORISMATASE-LIKE DOMAIN-CONTAINING PROTEIN"/>
    <property type="match status" value="1"/>
</dbReference>
<dbReference type="Gene3D" id="3.40.50.850">
    <property type="entry name" value="Isochorismatase-like"/>
    <property type="match status" value="1"/>
</dbReference>
<keyword evidence="1 3" id="KW-0378">Hydrolase</keyword>
<dbReference type="RefSeq" id="WP_187769400.1">
    <property type="nucleotide sequence ID" value="NZ_JACTVM010000002.1"/>
</dbReference>
<dbReference type="EMBL" id="JACTVM010000002">
    <property type="protein sequence ID" value="MBC9226575.1"/>
    <property type="molecule type" value="Genomic_DNA"/>
</dbReference>
<dbReference type="Pfam" id="PF00857">
    <property type="entry name" value="Isochorismatase"/>
    <property type="match status" value="1"/>
</dbReference>
<feature type="domain" description="Isochorismatase-like" evidence="2">
    <location>
        <begin position="3"/>
        <end position="164"/>
    </location>
</feature>
<comment type="caution">
    <text evidence="3">The sequence shown here is derived from an EMBL/GenBank/DDBJ whole genome shotgun (WGS) entry which is preliminary data.</text>
</comment>
<dbReference type="InterPro" id="IPR000868">
    <property type="entry name" value="Isochorismatase-like_dom"/>
</dbReference>
<dbReference type="InterPro" id="IPR050272">
    <property type="entry name" value="Isochorismatase-like_hydrls"/>
</dbReference>
<evidence type="ECO:0000259" key="2">
    <source>
        <dbReference type="Pfam" id="PF00857"/>
    </source>
</evidence>
<dbReference type="AlphaFoldDB" id="A0A8I0EUP9"/>
<dbReference type="SUPFAM" id="SSF52499">
    <property type="entry name" value="Isochorismatase-like hydrolases"/>
    <property type="match status" value="1"/>
</dbReference>
<evidence type="ECO:0000256" key="1">
    <source>
        <dbReference type="ARBA" id="ARBA00022801"/>
    </source>
</evidence>
<protein>
    <submittedName>
        <fullName evidence="3">Cysteine hydrolase</fullName>
    </submittedName>
</protein>
<proteinExistence type="predicted"/>
<dbReference type="CDD" id="cd00431">
    <property type="entry name" value="cysteine_hydrolases"/>
    <property type="match status" value="1"/>
</dbReference>
<dbReference type="Proteomes" id="UP000620591">
    <property type="component" value="Unassembled WGS sequence"/>
</dbReference>
<gene>
    <name evidence="3" type="ORF">IBG24_09635</name>
</gene>
<organism evidence="3 4">
    <name type="scientific">Aeromicrobium senzhongii</name>
    <dbReference type="NCBI Taxonomy" id="2663859"/>
    <lineage>
        <taxon>Bacteria</taxon>
        <taxon>Bacillati</taxon>
        <taxon>Actinomycetota</taxon>
        <taxon>Actinomycetes</taxon>
        <taxon>Propionibacteriales</taxon>
        <taxon>Nocardioidaceae</taxon>
        <taxon>Aeromicrobium</taxon>
    </lineage>
</organism>
<evidence type="ECO:0000313" key="4">
    <source>
        <dbReference type="Proteomes" id="UP000620591"/>
    </source>
</evidence>
<name>A0A8I0EUP9_9ACTN</name>